<proteinExistence type="predicted"/>
<gene>
    <name evidence="4" type="ORF">SAMN05421593_1031</name>
</gene>
<feature type="domain" description="Secretion system C-terminal sorting" evidence="3">
    <location>
        <begin position="451"/>
        <end position="517"/>
    </location>
</feature>
<dbReference type="EMBL" id="FNWQ01000001">
    <property type="protein sequence ID" value="SEH29437.1"/>
    <property type="molecule type" value="Genomic_DNA"/>
</dbReference>
<evidence type="ECO:0000259" key="3">
    <source>
        <dbReference type="Pfam" id="PF18962"/>
    </source>
</evidence>
<feature type="signal peptide" evidence="2">
    <location>
        <begin position="1"/>
        <end position="20"/>
    </location>
</feature>
<organism evidence="4 5">
    <name type="scientific">Chryseobacterium culicis</name>
    <dbReference type="NCBI Taxonomy" id="680127"/>
    <lineage>
        <taxon>Bacteria</taxon>
        <taxon>Pseudomonadati</taxon>
        <taxon>Bacteroidota</taxon>
        <taxon>Flavobacteriia</taxon>
        <taxon>Flavobacteriales</taxon>
        <taxon>Weeksellaceae</taxon>
        <taxon>Chryseobacterium group</taxon>
        <taxon>Chryseobacterium</taxon>
    </lineage>
</organism>
<dbReference type="STRING" id="680127.SAMN05421593_1031"/>
<accession>A0A1H6H0R1</accession>
<feature type="chain" id="PRO_5011748627" evidence="2">
    <location>
        <begin position="21"/>
        <end position="519"/>
    </location>
</feature>
<name>A0A1H6H0R1_CHRCI</name>
<dbReference type="Pfam" id="PF03382">
    <property type="entry name" value="DUF285"/>
    <property type="match status" value="1"/>
</dbReference>
<evidence type="ECO:0000313" key="5">
    <source>
        <dbReference type="Proteomes" id="UP000198561"/>
    </source>
</evidence>
<protein>
    <submittedName>
        <fullName evidence="4">Por secretion system C-terminal sorting domain-containing protein</fullName>
    </submittedName>
</protein>
<dbReference type="InterPro" id="IPR005046">
    <property type="entry name" value="DUF285"/>
</dbReference>
<dbReference type="InterPro" id="IPR026444">
    <property type="entry name" value="Secre_tail"/>
</dbReference>
<dbReference type="Proteomes" id="UP000198561">
    <property type="component" value="Unassembled WGS sequence"/>
</dbReference>
<dbReference type="RefSeq" id="WP_089690200.1">
    <property type="nucleotide sequence ID" value="NZ_FNWQ01000001.1"/>
</dbReference>
<dbReference type="NCBIfam" id="TIGR04183">
    <property type="entry name" value="Por_Secre_tail"/>
    <property type="match status" value="1"/>
</dbReference>
<evidence type="ECO:0000256" key="2">
    <source>
        <dbReference type="SAM" id="SignalP"/>
    </source>
</evidence>
<evidence type="ECO:0000313" key="4">
    <source>
        <dbReference type="EMBL" id="SEH29437.1"/>
    </source>
</evidence>
<evidence type="ECO:0000256" key="1">
    <source>
        <dbReference type="ARBA" id="ARBA00022729"/>
    </source>
</evidence>
<reference evidence="4 5" key="1">
    <citation type="submission" date="2016-10" db="EMBL/GenBank/DDBJ databases">
        <authorList>
            <person name="de Groot N.N."/>
        </authorList>
    </citation>
    <scope>NUCLEOTIDE SEQUENCE [LARGE SCALE GENOMIC DNA]</scope>
    <source>
        <strain evidence="4 5">DSM 23031</strain>
    </source>
</reference>
<dbReference type="OrthoDB" id="9813840at2"/>
<keyword evidence="1 2" id="KW-0732">Signal</keyword>
<dbReference type="Pfam" id="PF18962">
    <property type="entry name" value="Por_Secre_tail"/>
    <property type="match status" value="1"/>
</dbReference>
<dbReference type="AlphaFoldDB" id="A0A1H6H0R1"/>
<sequence length="519" mass="58116">MALKKLLAGLFILLLSTVKAQNEFITIWKPASTVIQPITVSAPYQANDQQIWFPGIGENYDIYWEEVGYPQHNGSLIGVTSTKQVFIDFGMSFGHKSAAKYRVKVSNGNGVFRQIKFGDVQEVQLPDQVFPIWQINGSADKILEIEQWGNIAWTSMNSAFGHCKLIQITAEDSPDLTNIEDASYMFYGIKSFTGASSMQNWDTSRIKNFRSMFAIMYDSINTTLPDQFNSPYLNSWNMSSATDLSAMFAGRGIFNQTLNSWNVSNVKDMKWMFALCPSYNQPMDNWDTSSLEDIRFMFHFDSAFNQSLNNWNTSKITNMAHAIHGCTAFNHSLENWDMSKVTRIDQILKETPNFNHSLASWNLASLTIGAQALMETGMDCENFSNTLAGWADNPNTANNIDLDIIAPLKYASNAADKRNILINKGWIMSGDTVGNCLLSSSDIQPGKKILLYPNPAVDDIHIEGLSDIKGYKIFDASGRIVQEGNPGRAMINIGSLLKGNYILQLILKDKTISSKFIKK</sequence>